<dbReference type="GO" id="GO:0004526">
    <property type="term" value="F:ribonuclease P activity"/>
    <property type="evidence" value="ECO:0007669"/>
    <property type="project" value="UniProtKB-UniRule"/>
</dbReference>
<organism evidence="5 6">
    <name type="scientific">Pyrodictium occultum</name>
    <dbReference type="NCBI Taxonomy" id="2309"/>
    <lineage>
        <taxon>Archaea</taxon>
        <taxon>Thermoproteota</taxon>
        <taxon>Thermoprotei</taxon>
        <taxon>Desulfurococcales</taxon>
        <taxon>Pyrodictiaceae</taxon>
        <taxon>Pyrodictium</taxon>
    </lineage>
</organism>
<evidence type="ECO:0000256" key="2">
    <source>
        <dbReference type="HAMAP-Rule" id="MF_00755"/>
    </source>
</evidence>
<dbReference type="RefSeq" id="WP_058370102.1">
    <property type="nucleotide sequence ID" value="NZ_LNTB01000001.1"/>
</dbReference>
<evidence type="ECO:0000256" key="3">
    <source>
        <dbReference type="SAM" id="Coils"/>
    </source>
</evidence>
<dbReference type="AlphaFoldDB" id="A0A0V8RTN3"/>
<dbReference type="Gene3D" id="3.30.70.3250">
    <property type="entry name" value="Ribonuclease P, Pop5 subunit"/>
    <property type="match status" value="1"/>
</dbReference>
<protein>
    <recommendedName>
        <fullName evidence="2">Ribonuclease P protein component 2</fullName>
        <shortName evidence="2">RNase P component 2</shortName>
        <ecNumber evidence="2">3.1.26.5</ecNumber>
    </recommendedName>
    <alternativeName>
        <fullName evidence="2">Pop5</fullName>
    </alternativeName>
</protein>
<feature type="transmembrane region" description="Helical" evidence="4">
    <location>
        <begin position="6"/>
        <end position="25"/>
    </location>
</feature>
<dbReference type="GO" id="GO:0001682">
    <property type="term" value="P:tRNA 5'-leader removal"/>
    <property type="evidence" value="ECO:0007669"/>
    <property type="project" value="UniProtKB-UniRule"/>
</dbReference>
<dbReference type="GO" id="GO:0005737">
    <property type="term" value="C:cytoplasm"/>
    <property type="evidence" value="ECO:0007669"/>
    <property type="project" value="UniProtKB-SubCell"/>
</dbReference>
<dbReference type="OrthoDB" id="15502at2157"/>
<dbReference type="InterPro" id="IPR002759">
    <property type="entry name" value="Pop5/Rpp14/Rnp2-like"/>
</dbReference>
<keyword evidence="4" id="KW-0812">Transmembrane</keyword>
<keyword evidence="2" id="KW-0963">Cytoplasm</keyword>
<dbReference type="EC" id="3.1.26.5" evidence="2"/>
<dbReference type="InterPro" id="IPR038085">
    <property type="entry name" value="Rnp2-like_sf"/>
</dbReference>
<keyword evidence="2" id="KW-0255">Endonuclease</keyword>
<dbReference type="PANTHER" id="PTHR15441:SF2">
    <property type="entry name" value="RIBONUCLEASE P_MRP PROTEIN SUBUNIT POP5"/>
    <property type="match status" value="1"/>
</dbReference>
<evidence type="ECO:0000256" key="1">
    <source>
        <dbReference type="ARBA" id="ARBA00022694"/>
    </source>
</evidence>
<dbReference type="Pfam" id="PF01900">
    <property type="entry name" value="RNase_P_Rpp14"/>
    <property type="match status" value="1"/>
</dbReference>
<comment type="caution">
    <text evidence="5">The sequence shown here is derived from an EMBL/GenBank/DDBJ whole genome shotgun (WGS) entry which is preliminary data.</text>
</comment>
<keyword evidence="4" id="KW-0472">Membrane</keyword>
<sequence length="183" mass="20805">MDPSLAAPAALAALVAGLAAWCSLWRRRLEDRYRMLEERLKAVSREMDRVLKAASYALQSMEAEEFLERLRRKRRRRYIAFYIVYEGDEPPSPEEVEQAVKRAVERLAGQLTVALSRLQLVYYDPERAAGVLRASHDTKYLVLAALGLVRRVGGRRAVIIPVRTSGTIKRAKQALAADKRRQV</sequence>
<keyword evidence="2" id="KW-0540">Nuclease</keyword>
<dbReference type="HAMAP" id="MF_00755">
    <property type="entry name" value="RNase_P_2"/>
    <property type="match status" value="1"/>
</dbReference>
<comment type="catalytic activity">
    <reaction evidence="2">
        <text>Endonucleolytic cleavage of RNA, removing 5'-extranucleotides from tRNA precursor.</text>
        <dbReference type="EC" id="3.1.26.5"/>
    </reaction>
</comment>
<feature type="coiled-coil region" evidence="3">
    <location>
        <begin position="26"/>
        <end position="53"/>
    </location>
</feature>
<evidence type="ECO:0000313" key="6">
    <source>
        <dbReference type="Proteomes" id="UP000053352"/>
    </source>
</evidence>
<evidence type="ECO:0000256" key="4">
    <source>
        <dbReference type="SAM" id="Phobius"/>
    </source>
</evidence>
<name>A0A0V8RTN3_PYROC</name>
<dbReference type="PANTHER" id="PTHR15441">
    <property type="entry name" value="RIBONUCLEASE P PROTEIN SUBUNIT P14"/>
    <property type="match status" value="1"/>
</dbReference>
<keyword evidence="4" id="KW-1133">Transmembrane helix</keyword>
<dbReference type="GO" id="GO:0030677">
    <property type="term" value="C:ribonuclease P complex"/>
    <property type="evidence" value="ECO:0007669"/>
    <property type="project" value="UniProtKB-UniRule"/>
</dbReference>
<gene>
    <name evidence="2" type="primary">rnp2</name>
    <name evidence="5" type="ORF">CF15_00795</name>
</gene>
<keyword evidence="6" id="KW-1185">Reference proteome</keyword>
<comment type="subcellular location">
    <subcellularLocation>
        <location evidence="2">Cytoplasm</location>
    </subcellularLocation>
</comment>
<dbReference type="Proteomes" id="UP000053352">
    <property type="component" value="Unassembled WGS sequence"/>
</dbReference>
<accession>A0A0V8RTN3</accession>
<comment type="similarity">
    <text evidence="2">Belongs to the eukaryotic/archaeal RNase P protein component 2 family.</text>
</comment>
<keyword evidence="2" id="KW-0378">Hydrolase</keyword>
<comment type="subunit">
    <text evidence="2">Consists of a catalytic RNA component and at least 4-5 protein subunits.</text>
</comment>
<reference evidence="5 6" key="1">
    <citation type="submission" date="2015-11" db="EMBL/GenBank/DDBJ databases">
        <title>Genome sequence of Pyrodictium occultum PL-19, a marine hyperthermophilic archaeon isolated from Volcano, Italy.</title>
        <authorList>
            <person name="Utturkar S."/>
            <person name="Huber H."/>
            <person name="Leptihn S."/>
            <person name="Brown S."/>
            <person name="Stetter K.O."/>
            <person name="Podar M."/>
        </authorList>
    </citation>
    <scope>NUCLEOTIDE SEQUENCE [LARGE SCALE GENOMIC DNA]</scope>
    <source>
        <strain evidence="5 6">PL-19</strain>
    </source>
</reference>
<keyword evidence="3" id="KW-0175">Coiled coil</keyword>
<keyword evidence="1 2" id="KW-0819">tRNA processing</keyword>
<proteinExistence type="inferred from homology"/>
<comment type="function">
    <text evidence="2">Part of ribonuclease P, a protein complex that generates mature tRNA molecules by cleaving their 5'-ends.</text>
</comment>
<evidence type="ECO:0000313" key="5">
    <source>
        <dbReference type="EMBL" id="KSW11429.1"/>
    </source>
</evidence>
<dbReference type="SUPFAM" id="SSF160350">
    <property type="entry name" value="Rnp2-like"/>
    <property type="match status" value="1"/>
</dbReference>
<dbReference type="STRING" id="2309.CF15_00795"/>
<dbReference type="EMBL" id="LNTB01000001">
    <property type="protein sequence ID" value="KSW11429.1"/>
    <property type="molecule type" value="Genomic_DNA"/>
</dbReference>